<dbReference type="InterPro" id="IPR020629">
    <property type="entry name" value="FPG_Glyclase"/>
</dbReference>
<proteinExistence type="inferred from homology"/>
<evidence type="ECO:0000256" key="15">
    <source>
        <dbReference type="ARBA" id="ARBA00023239"/>
    </source>
</evidence>
<dbReference type="EMBL" id="CP027845">
    <property type="protein sequence ID" value="AVP87188.1"/>
    <property type="molecule type" value="Genomic_DNA"/>
</dbReference>
<dbReference type="AlphaFoldDB" id="A0A2P1P7E1"/>
<dbReference type="InterPro" id="IPR015886">
    <property type="entry name" value="H2TH_FPG"/>
</dbReference>
<dbReference type="OrthoDB" id="9800855at2"/>
<keyword evidence="24" id="KW-1185">Reference proteome</keyword>
<feature type="domain" description="FPG-type" evidence="21">
    <location>
        <begin position="235"/>
        <end position="269"/>
    </location>
</feature>
<evidence type="ECO:0000256" key="1">
    <source>
        <dbReference type="ARBA" id="ARBA00001668"/>
    </source>
</evidence>
<dbReference type="PROSITE" id="PS51068">
    <property type="entry name" value="FPG_CAT"/>
    <property type="match status" value="1"/>
</dbReference>
<evidence type="ECO:0000256" key="7">
    <source>
        <dbReference type="ARBA" id="ARBA00016240"/>
    </source>
</evidence>
<comment type="similarity">
    <text evidence="3">Belongs to the FPG family.</text>
</comment>
<keyword evidence="8" id="KW-0479">Metal-binding</keyword>
<evidence type="ECO:0000256" key="2">
    <source>
        <dbReference type="ARBA" id="ARBA00001947"/>
    </source>
</evidence>
<keyword evidence="16" id="KW-0511">Multifunctional enzyme</keyword>
<dbReference type="EC" id="4.2.99.18" evidence="6"/>
<dbReference type="InterPro" id="IPR035937">
    <property type="entry name" value="FPG_N"/>
</dbReference>
<dbReference type="PANTHER" id="PTHR22993">
    <property type="entry name" value="FORMAMIDOPYRIMIDINE-DNA GLYCOSYLASE"/>
    <property type="match status" value="1"/>
</dbReference>
<dbReference type="PROSITE" id="PS01242">
    <property type="entry name" value="ZF_FPG_1"/>
    <property type="match status" value="1"/>
</dbReference>
<dbReference type="Proteomes" id="UP000241762">
    <property type="component" value="Chromosome"/>
</dbReference>
<dbReference type="Pfam" id="PF06827">
    <property type="entry name" value="zf-FPG_IleRS"/>
    <property type="match status" value="1"/>
</dbReference>
<dbReference type="NCBIfam" id="NF002211">
    <property type="entry name" value="PRK01103.1"/>
    <property type="match status" value="1"/>
</dbReference>
<evidence type="ECO:0000256" key="18">
    <source>
        <dbReference type="ARBA" id="ARBA00030638"/>
    </source>
</evidence>
<keyword evidence="12" id="KW-0862">Zinc</keyword>
<dbReference type="GO" id="GO:0140078">
    <property type="term" value="F:class I DNA-(apurinic or apyrimidinic site) endonuclease activity"/>
    <property type="evidence" value="ECO:0007669"/>
    <property type="project" value="UniProtKB-EC"/>
</dbReference>
<name>A0A2P1P7E1_9RICK</name>
<dbReference type="SMART" id="SM01232">
    <property type="entry name" value="H2TH"/>
    <property type="match status" value="1"/>
</dbReference>
<evidence type="ECO:0000256" key="13">
    <source>
        <dbReference type="ARBA" id="ARBA00023125"/>
    </source>
</evidence>
<dbReference type="InterPro" id="IPR010979">
    <property type="entry name" value="Ribosomal_uS13-like_H2TH"/>
</dbReference>
<evidence type="ECO:0000256" key="6">
    <source>
        <dbReference type="ARBA" id="ARBA00012720"/>
    </source>
</evidence>
<dbReference type="CDD" id="cd08966">
    <property type="entry name" value="EcFpg-like_N"/>
    <property type="match status" value="1"/>
</dbReference>
<evidence type="ECO:0000256" key="5">
    <source>
        <dbReference type="ARBA" id="ARBA00012024"/>
    </source>
</evidence>
<dbReference type="Gene3D" id="1.10.8.50">
    <property type="match status" value="1"/>
</dbReference>
<evidence type="ECO:0000313" key="23">
    <source>
        <dbReference type="EMBL" id="AVP87188.1"/>
    </source>
</evidence>
<evidence type="ECO:0000256" key="19">
    <source>
        <dbReference type="ARBA" id="ARBA00044632"/>
    </source>
</evidence>
<dbReference type="SUPFAM" id="SSF81624">
    <property type="entry name" value="N-terminal domain of MutM-like DNA repair proteins"/>
    <property type="match status" value="1"/>
</dbReference>
<evidence type="ECO:0000256" key="3">
    <source>
        <dbReference type="ARBA" id="ARBA00009409"/>
    </source>
</evidence>
<dbReference type="GO" id="GO:0034039">
    <property type="term" value="F:8-oxo-7,8-dihydroguanine DNA N-glycosylase activity"/>
    <property type="evidence" value="ECO:0007669"/>
    <property type="project" value="TreeGrafter"/>
</dbReference>
<dbReference type="InterPro" id="IPR012319">
    <property type="entry name" value="FPG_cat"/>
</dbReference>
<comment type="catalytic activity">
    <reaction evidence="1">
        <text>Hydrolysis of DNA containing ring-opened 7-methylguanine residues, releasing 2,6-diamino-4-hydroxy-5-(N-methyl)formamidopyrimidine.</text>
        <dbReference type="EC" id="3.2.2.23"/>
    </reaction>
</comment>
<dbReference type="FunFam" id="1.10.8.50:FF:000003">
    <property type="entry name" value="Formamidopyrimidine-DNA glycosylase"/>
    <property type="match status" value="1"/>
</dbReference>
<organism evidence="23 24">
    <name type="scientific">Candidatus Phycorickettsia trachydisci</name>
    <dbReference type="NCBI Taxonomy" id="2115978"/>
    <lineage>
        <taxon>Bacteria</taxon>
        <taxon>Pseudomonadati</taxon>
        <taxon>Pseudomonadota</taxon>
        <taxon>Alphaproteobacteria</taxon>
        <taxon>Rickettsiales</taxon>
        <taxon>Rickettsiaceae</taxon>
        <taxon>Candidatus Phycorickettsia</taxon>
    </lineage>
</organism>
<reference evidence="23 24" key="1">
    <citation type="submission" date="2018-03" db="EMBL/GenBank/DDBJ databases">
        <title>A gene transfer event suggests a long-term partnership between eustigmatophyte algae and a novel lineage of endosymbiotic bacteria.</title>
        <authorList>
            <person name="Yurchenko T."/>
            <person name="Sevcikova T."/>
            <person name="Pribyl P."/>
            <person name="El Karkouri K."/>
            <person name="Klimes V."/>
            <person name="Amaral R."/>
            <person name="Zbrankova V."/>
            <person name="Kim E."/>
            <person name="Raoult D."/>
            <person name="Santos L.M.A."/>
            <person name="Elias M."/>
        </authorList>
    </citation>
    <scope>NUCLEOTIDE SEQUENCE [LARGE SCALE GENOMIC DNA]</scope>
    <source>
        <strain evidence="23">CCALA 838</strain>
    </source>
</reference>
<sequence length="271" mass="30931">MPELPEIEVIKNYLKGILIGKQITKIKILNPNLRYKVPEAINQIQGKKVTSLHRQSKYLQIFLDNGLALVIHLAISGRILKKDLNYHPIKHDHVIFYFNDFTLVYNDARRFGLIDIISKKELKKHKLFAHLGIEPLNLDVSSLKQMLKKSKKPIKQFLMDNQRVVGIGNIYANEILFYSKINPHISSHNLSDEQIHTLLKQIIKILTKSIQLGGSSIRDFMDPAGVKGRFAETFAVYSRSNLPCKLCKTPIKSGKIQGRSTFFCPLCQNVG</sequence>
<evidence type="ECO:0000256" key="10">
    <source>
        <dbReference type="ARBA" id="ARBA00022771"/>
    </source>
</evidence>
<keyword evidence="10 20" id="KW-0863">Zinc-finger</keyword>
<evidence type="ECO:0000256" key="12">
    <source>
        <dbReference type="ARBA" id="ARBA00022833"/>
    </source>
</evidence>
<evidence type="ECO:0000256" key="14">
    <source>
        <dbReference type="ARBA" id="ARBA00023204"/>
    </source>
</evidence>
<evidence type="ECO:0000256" key="17">
    <source>
        <dbReference type="ARBA" id="ARBA00023295"/>
    </source>
</evidence>
<comment type="cofactor">
    <cofactor evidence="2">
        <name>Zn(2+)</name>
        <dbReference type="ChEBI" id="CHEBI:29105"/>
    </cofactor>
</comment>
<dbReference type="Gene3D" id="3.20.190.10">
    <property type="entry name" value="MutM-like, N-terminal"/>
    <property type="match status" value="1"/>
</dbReference>
<feature type="domain" description="Formamidopyrimidine-DNA glycosylase catalytic" evidence="22">
    <location>
        <begin position="2"/>
        <end position="112"/>
    </location>
</feature>
<evidence type="ECO:0000256" key="20">
    <source>
        <dbReference type="PROSITE-ProRule" id="PRU00391"/>
    </source>
</evidence>
<dbReference type="EC" id="3.2.2.23" evidence="5"/>
<dbReference type="GO" id="GO:0008270">
    <property type="term" value="F:zinc ion binding"/>
    <property type="evidence" value="ECO:0007669"/>
    <property type="project" value="UniProtKB-KW"/>
</dbReference>
<keyword evidence="13" id="KW-0238">DNA-binding</keyword>
<accession>A0A2P1P7E1</accession>
<gene>
    <name evidence="23" type="ORF">phytr_2310</name>
</gene>
<evidence type="ECO:0000259" key="22">
    <source>
        <dbReference type="PROSITE" id="PS51068"/>
    </source>
</evidence>
<evidence type="ECO:0000259" key="21">
    <source>
        <dbReference type="PROSITE" id="PS51066"/>
    </source>
</evidence>
<evidence type="ECO:0000256" key="11">
    <source>
        <dbReference type="ARBA" id="ARBA00022801"/>
    </source>
</evidence>
<keyword evidence="11" id="KW-0378">Hydrolase</keyword>
<dbReference type="GO" id="GO:0006284">
    <property type="term" value="P:base-excision repair"/>
    <property type="evidence" value="ECO:0007669"/>
    <property type="project" value="InterPro"/>
</dbReference>
<dbReference type="KEGG" id="ptc:phytr_2310"/>
<dbReference type="Pfam" id="PF06831">
    <property type="entry name" value="H2TH"/>
    <property type="match status" value="1"/>
</dbReference>
<dbReference type="PROSITE" id="PS51066">
    <property type="entry name" value="ZF_FPG_2"/>
    <property type="match status" value="1"/>
</dbReference>
<dbReference type="SUPFAM" id="SSF46946">
    <property type="entry name" value="S13-like H2TH domain"/>
    <property type="match status" value="1"/>
</dbReference>
<evidence type="ECO:0000313" key="24">
    <source>
        <dbReference type="Proteomes" id="UP000241762"/>
    </source>
</evidence>
<protein>
    <recommendedName>
        <fullName evidence="7">Formamidopyrimidine-DNA glycosylase</fullName>
        <ecNumber evidence="5">3.2.2.23</ecNumber>
        <ecNumber evidence="6">4.2.99.18</ecNumber>
    </recommendedName>
    <alternativeName>
        <fullName evidence="18">DNA-(apurinic or apyrimidinic site) lyase MutM</fullName>
    </alternativeName>
</protein>
<keyword evidence="15" id="KW-0456">Lyase</keyword>
<evidence type="ECO:0000256" key="4">
    <source>
        <dbReference type="ARBA" id="ARBA00011245"/>
    </source>
</evidence>
<dbReference type="Pfam" id="PF01149">
    <property type="entry name" value="Fapy_DNA_glyco"/>
    <property type="match status" value="1"/>
</dbReference>
<keyword evidence="9" id="KW-0227">DNA damage</keyword>
<evidence type="ECO:0000256" key="9">
    <source>
        <dbReference type="ARBA" id="ARBA00022763"/>
    </source>
</evidence>
<dbReference type="PANTHER" id="PTHR22993:SF9">
    <property type="entry name" value="FORMAMIDOPYRIMIDINE-DNA GLYCOSYLASE"/>
    <property type="match status" value="1"/>
</dbReference>
<keyword evidence="17" id="KW-0326">Glycosidase</keyword>
<dbReference type="SUPFAM" id="SSF57716">
    <property type="entry name" value="Glucocorticoid receptor-like (DNA-binding domain)"/>
    <property type="match status" value="1"/>
</dbReference>
<comment type="catalytic activity">
    <reaction evidence="19">
        <text>2'-deoxyribonucleotide-(2'-deoxyribose 5'-phosphate)-2'-deoxyribonucleotide-DNA = a 3'-end 2'-deoxyribonucleotide-(2,3-dehydro-2,3-deoxyribose 5'-phosphate)-DNA + a 5'-end 5'-phospho-2'-deoxyribonucleoside-DNA + H(+)</text>
        <dbReference type="Rhea" id="RHEA:66592"/>
        <dbReference type="Rhea" id="RHEA-COMP:13180"/>
        <dbReference type="Rhea" id="RHEA-COMP:16897"/>
        <dbReference type="Rhea" id="RHEA-COMP:17067"/>
        <dbReference type="ChEBI" id="CHEBI:15378"/>
        <dbReference type="ChEBI" id="CHEBI:136412"/>
        <dbReference type="ChEBI" id="CHEBI:157695"/>
        <dbReference type="ChEBI" id="CHEBI:167181"/>
        <dbReference type="EC" id="4.2.99.18"/>
    </reaction>
</comment>
<dbReference type="RefSeq" id="WP_106874059.1">
    <property type="nucleotide sequence ID" value="NZ_CP027845.1"/>
</dbReference>
<dbReference type="SMART" id="SM00898">
    <property type="entry name" value="Fapy_DNA_glyco"/>
    <property type="match status" value="1"/>
</dbReference>
<evidence type="ECO:0000256" key="8">
    <source>
        <dbReference type="ARBA" id="ARBA00022723"/>
    </source>
</evidence>
<evidence type="ECO:0000256" key="16">
    <source>
        <dbReference type="ARBA" id="ARBA00023268"/>
    </source>
</evidence>
<comment type="subunit">
    <text evidence="4">Monomer.</text>
</comment>
<dbReference type="InterPro" id="IPR015887">
    <property type="entry name" value="DNA_glyclase_Znf_dom_DNA_BS"/>
</dbReference>
<dbReference type="GO" id="GO:0003684">
    <property type="term" value="F:damaged DNA binding"/>
    <property type="evidence" value="ECO:0007669"/>
    <property type="project" value="InterPro"/>
</dbReference>
<keyword evidence="14" id="KW-0234">DNA repair</keyword>
<dbReference type="InterPro" id="IPR000214">
    <property type="entry name" value="Znf_DNA_glyclase/AP_lyase"/>
</dbReference>
<dbReference type="InterPro" id="IPR010663">
    <property type="entry name" value="Znf_FPG/IleRS"/>
</dbReference>
<dbReference type="NCBIfam" id="TIGR00577">
    <property type="entry name" value="fpg"/>
    <property type="match status" value="1"/>
</dbReference>